<name>A0A1W0WPB1_HYPEX</name>
<dbReference type="PROSITE" id="PS50801">
    <property type="entry name" value="STAS"/>
    <property type="match status" value="1"/>
</dbReference>
<dbReference type="Pfam" id="PF01740">
    <property type="entry name" value="STAS"/>
    <property type="match status" value="1"/>
</dbReference>
<evidence type="ECO:0000313" key="7">
    <source>
        <dbReference type="EMBL" id="OQV17046.1"/>
    </source>
</evidence>
<dbReference type="OrthoDB" id="288203at2759"/>
<dbReference type="InterPro" id="IPR011547">
    <property type="entry name" value="SLC26A/SulP_dom"/>
</dbReference>
<keyword evidence="4 5" id="KW-0472">Membrane</keyword>
<dbReference type="InterPro" id="IPR002645">
    <property type="entry name" value="STAS_dom"/>
</dbReference>
<feature type="transmembrane region" description="Helical" evidence="5">
    <location>
        <begin position="441"/>
        <end position="459"/>
    </location>
</feature>
<protein>
    <submittedName>
        <fullName evidence="7">Pendrin</fullName>
    </submittedName>
</protein>
<dbReference type="GO" id="GO:0016020">
    <property type="term" value="C:membrane"/>
    <property type="evidence" value="ECO:0007669"/>
    <property type="project" value="UniProtKB-SubCell"/>
</dbReference>
<proteinExistence type="predicted"/>
<feature type="domain" description="STAS" evidence="6">
    <location>
        <begin position="552"/>
        <end position="761"/>
    </location>
</feature>
<dbReference type="NCBIfam" id="TIGR00815">
    <property type="entry name" value="sulP"/>
    <property type="match status" value="1"/>
</dbReference>
<sequence length="798" mass="87751">MGDSPSKQCTPKLDQPQRILRPILNQPNFDEAYGLCDPGPPLTPWQEITRIGRKHLSRKVSNNKCGQKCAYSYATSWFPVLEWAPKYDFRKLVIPDLVAGITVGVMNIPQGIAYALLAGLPPVCGLYTSFIPTLFYFVMGTSRQCSLGTFAVVSMMTSKIVMTYAPFEGDVGLERNVTTNSSRETLMYGSFTETEYRRIQVGAMAALMTGLWQLLFGILGFGALTVYLSDQLVQGFTCSAAFHVFSSQLSNVFGVKGLPEYHGMFKICRTYYRFFQVTHTAHIPTMLISLTTVTLLICIKYGLNGNRTVKSLLRVPIPAELIVVIIGSFASYWCNFEETYQVDIVKKVPVGMPPVTVPDLSIASSILGDTFALAIVTFAITVTLGMVFAAKHNYSVSPNQEFRALGVGNIIGSFFQCFPSGASLARSAVQDDTGGRTQMVSLIQCMIVLVVILTAGPLLEPLPKPVLGSIVMVALFHLLAQVVEIHRLWKLSFVDWTIFLVVFLAVLILDVDVGVGIGVVYAIMTVMFRLQKPKVRNLGRIPGTDLYKPVDVYRKASSIPNVKIIRVDSPIYFANAAYIKARLYNLAGLNKAIDFLRKATDDTEDPSHEPYAFTNTLAVEDDEAATDAVEQFPNPTITQNVSRISRQSVTVAPAVLLDGLKEAGELELGRRHPVDLDDVKDSDLPAHGFHLIVDCSEVSFMDVTGVSFIKKTAVECRTIGVELLLANAKKSVRDILTTCGADGYIHPRQMFVTVHDAVSYALNDQAAYQRTPSEFLNSVSLAVIRETPTTTAIARDIK</sequence>
<dbReference type="EMBL" id="MTYJ01000067">
    <property type="protein sequence ID" value="OQV17046.1"/>
    <property type="molecule type" value="Genomic_DNA"/>
</dbReference>
<comment type="subcellular location">
    <subcellularLocation>
        <location evidence="1">Membrane</location>
        <topology evidence="1">Multi-pass membrane protein</topology>
    </subcellularLocation>
</comment>
<keyword evidence="8" id="KW-1185">Reference proteome</keyword>
<comment type="caution">
    <text evidence="7">The sequence shown here is derived from an EMBL/GenBank/DDBJ whole genome shotgun (WGS) entry which is preliminary data.</text>
</comment>
<keyword evidence="2 5" id="KW-0812">Transmembrane</keyword>
<dbReference type="SUPFAM" id="SSF52091">
    <property type="entry name" value="SpoIIaa-like"/>
    <property type="match status" value="1"/>
</dbReference>
<keyword evidence="3 5" id="KW-1133">Transmembrane helix</keyword>
<feature type="transmembrane region" description="Helical" evidence="5">
    <location>
        <begin position="402"/>
        <end position="421"/>
    </location>
</feature>
<evidence type="ECO:0000259" key="6">
    <source>
        <dbReference type="PROSITE" id="PS50801"/>
    </source>
</evidence>
<organism evidence="7 8">
    <name type="scientific">Hypsibius exemplaris</name>
    <name type="common">Freshwater tardigrade</name>
    <dbReference type="NCBI Taxonomy" id="2072580"/>
    <lineage>
        <taxon>Eukaryota</taxon>
        <taxon>Metazoa</taxon>
        <taxon>Ecdysozoa</taxon>
        <taxon>Tardigrada</taxon>
        <taxon>Eutardigrada</taxon>
        <taxon>Parachela</taxon>
        <taxon>Hypsibioidea</taxon>
        <taxon>Hypsibiidae</taxon>
        <taxon>Hypsibius</taxon>
    </lineage>
</organism>
<dbReference type="InterPro" id="IPR001902">
    <property type="entry name" value="SLC26A/SulP_fam"/>
</dbReference>
<feature type="transmembrane region" description="Helical" evidence="5">
    <location>
        <begin position="281"/>
        <end position="303"/>
    </location>
</feature>
<dbReference type="Proteomes" id="UP000192578">
    <property type="component" value="Unassembled WGS sequence"/>
</dbReference>
<dbReference type="GO" id="GO:0055085">
    <property type="term" value="P:transmembrane transport"/>
    <property type="evidence" value="ECO:0007669"/>
    <property type="project" value="InterPro"/>
</dbReference>
<feature type="transmembrane region" description="Helical" evidence="5">
    <location>
        <begin position="112"/>
        <end position="138"/>
    </location>
</feature>
<dbReference type="AlphaFoldDB" id="A0A1W0WPB1"/>
<dbReference type="Gene3D" id="3.30.750.24">
    <property type="entry name" value="STAS domain"/>
    <property type="match status" value="1"/>
</dbReference>
<reference evidence="8" key="1">
    <citation type="submission" date="2017-01" db="EMBL/GenBank/DDBJ databases">
        <title>Comparative genomics of anhydrobiosis in the tardigrade Hypsibius dujardini.</title>
        <authorList>
            <person name="Yoshida Y."/>
            <person name="Koutsovoulos G."/>
            <person name="Laetsch D."/>
            <person name="Stevens L."/>
            <person name="Kumar S."/>
            <person name="Horikawa D."/>
            <person name="Ishino K."/>
            <person name="Komine S."/>
            <person name="Tomita M."/>
            <person name="Blaxter M."/>
            <person name="Arakawa K."/>
        </authorList>
    </citation>
    <scope>NUCLEOTIDE SEQUENCE [LARGE SCALE GENOMIC DNA]</scope>
    <source>
        <strain evidence="8">Z151</strain>
    </source>
</reference>
<evidence type="ECO:0000256" key="5">
    <source>
        <dbReference type="SAM" id="Phobius"/>
    </source>
</evidence>
<evidence type="ECO:0000256" key="1">
    <source>
        <dbReference type="ARBA" id="ARBA00004141"/>
    </source>
</evidence>
<feature type="transmembrane region" description="Helical" evidence="5">
    <location>
        <begin position="315"/>
        <end position="333"/>
    </location>
</feature>
<feature type="transmembrane region" description="Helical" evidence="5">
    <location>
        <begin position="371"/>
        <end position="390"/>
    </location>
</feature>
<evidence type="ECO:0000256" key="2">
    <source>
        <dbReference type="ARBA" id="ARBA00022692"/>
    </source>
</evidence>
<evidence type="ECO:0000256" key="4">
    <source>
        <dbReference type="ARBA" id="ARBA00023136"/>
    </source>
</evidence>
<accession>A0A1W0WPB1</accession>
<feature type="transmembrane region" description="Helical" evidence="5">
    <location>
        <begin position="498"/>
        <end position="524"/>
    </location>
</feature>
<evidence type="ECO:0000256" key="3">
    <source>
        <dbReference type="ARBA" id="ARBA00022989"/>
    </source>
</evidence>
<gene>
    <name evidence="7" type="ORF">BV898_08908</name>
</gene>
<evidence type="ECO:0000313" key="8">
    <source>
        <dbReference type="Proteomes" id="UP000192578"/>
    </source>
</evidence>
<feature type="transmembrane region" description="Helical" evidence="5">
    <location>
        <begin position="205"/>
        <end position="227"/>
    </location>
</feature>
<feature type="transmembrane region" description="Helical" evidence="5">
    <location>
        <begin position="466"/>
        <end position="486"/>
    </location>
</feature>
<dbReference type="Pfam" id="PF00916">
    <property type="entry name" value="Sulfate_transp"/>
    <property type="match status" value="1"/>
</dbReference>
<dbReference type="InterPro" id="IPR036513">
    <property type="entry name" value="STAS_dom_sf"/>
</dbReference>
<dbReference type="PANTHER" id="PTHR11814">
    <property type="entry name" value="SULFATE TRANSPORTER"/>
    <property type="match status" value="1"/>
</dbReference>
<dbReference type="CDD" id="cd07042">
    <property type="entry name" value="STAS_SulP_like_sulfate_transporter"/>
    <property type="match status" value="1"/>
</dbReference>